<dbReference type="Gene3D" id="3.40.50.1820">
    <property type="entry name" value="alpha/beta hydrolase"/>
    <property type="match status" value="1"/>
</dbReference>
<protein>
    <submittedName>
        <fullName evidence="2">Alpha/beta fold hydrolase</fullName>
    </submittedName>
</protein>
<accession>A0A4S2H1G9</accession>
<comment type="caution">
    <text evidence="2">The sequence shown here is derived from an EMBL/GenBank/DDBJ whole genome shotgun (WGS) entry which is preliminary data.</text>
</comment>
<dbReference type="Pfam" id="PF12146">
    <property type="entry name" value="Hydrolase_4"/>
    <property type="match status" value="1"/>
</dbReference>
<keyword evidence="2" id="KW-0378">Hydrolase</keyword>
<feature type="domain" description="Serine aminopeptidase S33" evidence="1">
    <location>
        <begin position="144"/>
        <end position="264"/>
    </location>
</feature>
<dbReference type="Proteomes" id="UP000308054">
    <property type="component" value="Unassembled WGS sequence"/>
</dbReference>
<dbReference type="InterPro" id="IPR053145">
    <property type="entry name" value="AB_hydrolase_Est10"/>
</dbReference>
<dbReference type="RefSeq" id="WP_135995660.1">
    <property type="nucleotide sequence ID" value="NZ_CP071057.1"/>
</dbReference>
<dbReference type="InterPro" id="IPR022742">
    <property type="entry name" value="Hydrolase_4"/>
</dbReference>
<dbReference type="PANTHER" id="PTHR43265:SF1">
    <property type="entry name" value="ESTERASE ESTD"/>
    <property type="match status" value="1"/>
</dbReference>
<dbReference type="InterPro" id="IPR029058">
    <property type="entry name" value="AB_hydrolase_fold"/>
</dbReference>
<dbReference type="EMBL" id="SRXW01000002">
    <property type="protein sequence ID" value="TGY89121.1"/>
    <property type="molecule type" value="Genomic_DNA"/>
</dbReference>
<reference evidence="2 3" key="1">
    <citation type="journal article" date="2017" name="Int. J. Syst. Evol. Microbiol.">
        <title>Marinicauda algicola sp. nov., isolated from a marine red alga Rhodosorus marinus.</title>
        <authorList>
            <person name="Jeong S.E."/>
            <person name="Jeon S.H."/>
            <person name="Chun B.H."/>
            <person name="Kim D.W."/>
            <person name="Jeon C.O."/>
        </authorList>
    </citation>
    <scope>NUCLEOTIDE SEQUENCE [LARGE SCALE GENOMIC DNA]</scope>
    <source>
        <strain evidence="2 3">JCM 31718</strain>
    </source>
</reference>
<evidence type="ECO:0000313" key="2">
    <source>
        <dbReference type="EMBL" id="TGY89121.1"/>
    </source>
</evidence>
<sequence>MARIALFLLAAAFVLAGLAGAWIFLNPATPPLDRIEGGEMTAIDVRTGVYREAEGTERFIAPDLAGGWRMYGTQLPSWAHYDEDGTRTDEPGAIRFTGGGYVRTLGDGTSREAVRLDPQPFTLSALDVGRDVALRAWLFAPAGEPDRLVVIVHGSGSSDRRNAYYVLLAQTLARAGAAVVLPDKRGSGRSGGDWRSADFDTLAGDAAAFMQVAQARFPGVEPAFVGVSQGGSIAPLAAQIAGVCDIVILGAAMVPFHEQLRTEISNDVRAEGIADWLNPAVTTAFAARARGRYREFWRRNGDYDTFEALGAWDGRAFIAYGQLDEYDNVPVSRSVARLEARFGEDPDVSWRVYPDVGHALLTPDYRFHPGFVEDLLGFLALEPQAR</sequence>
<organism evidence="2 3">
    <name type="scientific">Marinicauda algicola</name>
    <dbReference type="NCBI Taxonomy" id="2029849"/>
    <lineage>
        <taxon>Bacteria</taxon>
        <taxon>Pseudomonadati</taxon>
        <taxon>Pseudomonadota</taxon>
        <taxon>Alphaproteobacteria</taxon>
        <taxon>Maricaulales</taxon>
        <taxon>Maricaulaceae</taxon>
        <taxon>Marinicauda</taxon>
    </lineage>
</organism>
<dbReference type="AlphaFoldDB" id="A0A4S2H1G9"/>
<dbReference type="PANTHER" id="PTHR43265">
    <property type="entry name" value="ESTERASE ESTD"/>
    <property type="match status" value="1"/>
</dbReference>
<dbReference type="SUPFAM" id="SSF53474">
    <property type="entry name" value="alpha/beta-Hydrolases"/>
    <property type="match status" value="1"/>
</dbReference>
<proteinExistence type="predicted"/>
<dbReference type="OrthoDB" id="9765647at2"/>
<gene>
    <name evidence="2" type="ORF">E5163_08320</name>
</gene>
<evidence type="ECO:0000259" key="1">
    <source>
        <dbReference type="Pfam" id="PF12146"/>
    </source>
</evidence>
<evidence type="ECO:0000313" key="3">
    <source>
        <dbReference type="Proteomes" id="UP000308054"/>
    </source>
</evidence>
<dbReference type="GO" id="GO:0052689">
    <property type="term" value="F:carboxylic ester hydrolase activity"/>
    <property type="evidence" value="ECO:0007669"/>
    <property type="project" value="TreeGrafter"/>
</dbReference>
<name>A0A4S2H1G9_9PROT</name>
<keyword evidence="3" id="KW-1185">Reference proteome</keyword>